<accession>A0A2I0I797</accession>
<evidence type="ECO:0000313" key="2">
    <source>
        <dbReference type="Proteomes" id="UP000233551"/>
    </source>
</evidence>
<protein>
    <submittedName>
        <fullName evidence="1">Uncharacterized protein</fullName>
    </submittedName>
</protein>
<reference evidence="1 2" key="1">
    <citation type="submission" date="2017-11" db="EMBL/GenBank/DDBJ databases">
        <title>De-novo sequencing of pomegranate (Punica granatum L.) genome.</title>
        <authorList>
            <person name="Akparov Z."/>
            <person name="Amiraslanov A."/>
            <person name="Hajiyeva S."/>
            <person name="Abbasov M."/>
            <person name="Kaur K."/>
            <person name="Hamwieh A."/>
            <person name="Solovyev V."/>
            <person name="Salamov A."/>
            <person name="Braich B."/>
            <person name="Kosarev P."/>
            <person name="Mahmoud A."/>
            <person name="Hajiyev E."/>
            <person name="Babayeva S."/>
            <person name="Izzatullayeva V."/>
            <person name="Mammadov A."/>
            <person name="Mammadov A."/>
            <person name="Sharifova S."/>
            <person name="Ojaghi J."/>
            <person name="Eynullazada K."/>
            <person name="Bayramov B."/>
            <person name="Abdulazimova A."/>
            <person name="Shahmuradov I."/>
        </authorList>
    </citation>
    <scope>NUCLEOTIDE SEQUENCE [LARGE SCALE GENOMIC DNA]</scope>
    <source>
        <strain evidence="2">cv. AG2017</strain>
        <tissue evidence="1">Leaf</tissue>
    </source>
</reference>
<dbReference type="AlphaFoldDB" id="A0A2I0I797"/>
<evidence type="ECO:0000313" key="1">
    <source>
        <dbReference type="EMBL" id="PKI39874.1"/>
    </source>
</evidence>
<comment type="caution">
    <text evidence="1">The sequence shown here is derived from an EMBL/GenBank/DDBJ whole genome shotgun (WGS) entry which is preliminary data.</text>
</comment>
<keyword evidence="2" id="KW-1185">Reference proteome</keyword>
<organism evidence="1 2">
    <name type="scientific">Punica granatum</name>
    <name type="common">Pomegranate</name>
    <dbReference type="NCBI Taxonomy" id="22663"/>
    <lineage>
        <taxon>Eukaryota</taxon>
        <taxon>Viridiplantae</taxon>
        <taxon>Streptophyta</taxon>
        <taxon>Embryophyta</taxon>
        <taxon>Tracheophyta</taxon>
        <taxon>Spermatophyta</taxon>
        <taxon>Magnoliopsida</taxon>
        <taxon>eudicotyledons</taxon>
        <taxon>Gunneridae</taxon>
        <taxon>Pentapetalae</taxon>
        <taxon>rosids</taxon>
        <taxon>malvids</taxon>
        <taxon>Myrtales</taxon>
        <taxon>Lythraceae</taxon>
        <taxon>Punica</taxon>
    </lineage>
</organism>
<name>A0A2I0I797_PUNGR</name>
<gene>
    <name evidence="1" type="ORF">CRG98_039714</name>
</gene>
<proteinExistence type="predicted"/>
<dbReference type="EMBL" id="PGOL01003729">
    <property type="protein sequence ID" value="PKI39874.1"/>
    <property type="molecule type" value="Genomic_DNA"/>
</dbReference>
<sequence length="79" mass="9233">MEAAAPSNLQYFRNKQRWQELHEDPESSHSRVLLPRSKDPWGGYRAIVRTSQQRRLPNWVIYHGLVIAANEYTLGVTEI</sequence>
<dbReference type="Proteomes" id="UP000233551">
    <property type="component" value="Unassembled WGS sequence"/>
</dbReference>